<evidence type="ECO:0000313" key="1">
    <source>
        <dbReference type="EMBL" id="KAK2866594.1"/>
    </source>
</evidence>
<sequence>MEEKKDGKGCFRRRCKFTHNIEGLWARWWCCCWKFPQRLTSCPSALMNLASPCSLKHHALSHWLPSQGFNQEVSMIRL</sequence>
<accession>A0AA88NYJ0</accession>
<comment type="caution">
    <text evidence="1">The sequence shown here is derived from an EMBL/GenBank/DDBJ whole genome shotgun (WGS) entry which is preliminary data.</text>
</comment>
<reference evidence="1" key="1">
    <citation type="submission" date="2023-08" db="EMBL/GenBank/DDBJ databases">
        <title>Pelteobagrus vachellii genome.</title>
        <authorList>
            <person name="Liu H."/>
        </authorList>
    </citation>
    <scope>NUCLEOTIDE SEQUENCE</scope>
    <source>
        <strain evidence="1">PRFRI_2022a</strain>
        <tissue evidence="1">Muscle</tissue>
    </source>
</reference>
<keyword evidence="2" id="KW-1185">Reference proteome</keyword>
<proteinExistence type="predicted"/>
<evidence type="ECO:0000313" key="2">
    <source>
        <dbReference type="Proteomes" id="UP001187315"/>
    </source>
</evidence>
<dbReference type="AlphaFoldDB" id="A0AA88NYJ0"/>
<dbReference type="Proteomes" id="UP001187315">
    <property type="component" value="Unassembled WGS sequence"/>
</dbReference>
<gene>
    <name evidence="1" type="ORF">Q7C36_002650</name>
</gene>
<protein>
    <submittedName>
        <fullName evidence="1">Uncharacterized protein</fullName>
    </submittedName>
</protein>
<organism evidence="1 2">
    <name type="scientific">Tachysurus vachellii</name>
    <name type="common">Darkbarbel catfish</name>
    <name type="synonym">Pelteobagrus vachellii</name>
    <dbReference type="NCBI Taxonomy" id="175792"/>
    <lineage>
        <taxon>Eukaryota</taxon>
        <taxon>Metazoa</taxon>
        <taxon>Chordata</taxon>
        <taxon>Craniata</taxon>
        <taxon>Vertebrata</taxon>
        <taxon>Euteleostomi</taxon>
        <taxon>Actinopterygii</taxon>
        <taxon>Neopterygii</taxon>
        <taxon>Teleostei</taxon>
        <taxon>Ostariophysi</taxon>
        <taxon>Siluriformes</taxon>
        <taxon>Bagridae</taxon>
        <taxon>Tachysurus</taxon>
    </lineage>
</organism>
<dbReference type="EMBL" id="JAVHJS010000002">
    <property type="protein sequence ID" value="KAK2866594.1"/>
    <property type="molecule type" value="Genomic_DNA"/>
</dbReference>
<name>A0AA88NYJ0_TACVA</name>